<dbReference type="AlphaFoldDB" id="A0A366ELB6"/>
<dbReference type="Proteomes" id="UP000253529">
    <property type="component" value="Unassembled WGS sequence"/>
</dbReference>
<evidence type="ECO:0000313" key="1">
    <source>
        <dbReference type="EMBL" id="RBP03114.1"/>
    </source>
</evidence>
<reference evidence="1 2" key="1">
    <citation type="submission" date="2018-06" db="EMBL/GenBank/DDBJ databases">
        <title>Genomic Encyclopedia of Type Strains, Phase IV (KMG-IV): sequencing the most valuable type-strain genomes for metagenomic binning, comparative biology and taxonomic classification.</title>
        <authorList>
            <person name="Goeker M."/>
        </authorList>
    </citation>
    <scope>NUCLEOTIDE SEQUENCE [LARGE SCALE GENOMIC DNA]</scope>
    <source>
        <strain evidence="1 2">DSM 24875</strain>
    </source>
</reference>
<protein>
    <submittedName>
        <fullName evidence="1">Uncharacterized protein</fullName>
    </submittedName>
</protein>
<sequence>MTTSSRKTFAVIIERNGQELARDILHGDGGADARSKLMQLVRQHEIDPFDEPIHCRIEELSE</sequence>
<dbReference type="RefSeq" id="WP_113893021.1">
    <property type="nucleotide sequence ID" value="NZ_QNRK01000046.1"/>
</dbReference>
<organism evidence="1 2">
    <name type="scientific">Roseiarcus fermentans</name>
    <dbReference type="NCBI Taxonomy" id="1473586"/>
    <lineage>
        <taxon>Bacteria</taxon>
        <taxon>Pseudomonadati</taxon>
        <taxon>Pseudomonadota</taxon>
        <taxon>Alphaproteobacteria</taxon>
        <taxon>Hyphomicrobiales</taxon>
        <taxon>Roseiarcaceae</taxon>
        <taxon>Roseiarcus</taxon>
    </lineage>
</organism>
<gene>
    <name evidence="1" type="ORF">DFR50_14638</name>
</gene>
<name>A0A366ELB6_9HYPH</name>
<comment type="caution">
    <text evidence="1">The sequence shown here is derived from an EMBL/GenBank/DDBJ whole genome shotgun (WGS) entry which is preliminary data.</text>
</comment>
<evidence type="ECO:0000313" key="2">
    <source>
        <dbReference type="Proteomes" id="UP000253529"/>
    </source>
</evidence>
<accession>A0A366ELB6</accession>
<proteinExistence type="predicted"/>
<dbReference type="EMBL" id="QNRK01000046">
    <property type="protein sequence ID" value="RBP03114.1"/>
    <property type="molecule type" value="Genomic_DNA"/>
</dbReference>
<keyword evidence="2" id="KW-1185">Reference proteome</keyword>